<accession>A0A4Y2HZY0</accession>
<dbReference type="Proteomes" id="UP000499080">
    <property type="component" value="Unassembled WGS sequence"/>
</dbReference>
<name>A0A4Y2HZY0_ARAVE</name>
<comment type="caution">
    <text evidence="1">The sequence shown here is derived from an EMBL/GenBank/DDBJ whole genome shotgun (WGS) entry which is preliminary data.</text>
</comment>
<protein>
    <submittedName>
        <fullName evidence="1">Uncharacterized protein</fullName>
    </submittedName>
</protein>
<proteinExistence type="predicted"/>
<sequence length="156" mass="17768">MLPRTLNLPPLFPKKRLNWTSAGANWIARRAEKSSLKSKEPEISTERTWWSSPVFLTVRNPVSLKMSLLKMVIYLDHVRIVFRALNSLKANDYQLEVFQEAFNITAAAAAVPLQHNSTPFHSEQIMDLMALAFLILDCTTDSKQFPESSRNGHGIR</sequence>
<dbReference type="EMBL" id="BGPR01002273">
    <property type="protein sequence ID" value="GBM70782.1"/>
    <property type="molecule type" value="Genomic_DNA"/>
</dbReference>
<gene>
    <name evidence="1" type="ORF">AVEN_69009_1</name>
</gene>
<reference evidence="1 2" key="1">
    <citation type="journal article" date="2019" name="Sci. Rep.">
        <title>Orb-weaving spider Araneus ventricosus genome elucidates the spidroin gene catalogue.</title>
        <authorList>
            <person name="Kono N."/>
            <person name="Nakamura H."/>
            <person name="Ohtoshi R."/>
            <person name="Moran D.A.P."/>
            <person name="Shinohara A."/>
            <person name="Yoshida Y."/>
            <person name="Fujiwara M."/>
            <person name="Mori M."/>
            <person name="Tomita M."/>
            <person name="Arakawa K."/>
        </authorList>
    </citation>
    <scope>NUCLEOTIDE SEQUENCE [LARGE SCALE GENOMIC DNA]</scope>
</reference>
<keyword evidence="2" id="KW-1185">Reference proteome</keyword>
<evidence type="ECO:0000313" key="2">
    <source>
        <dbReference type="Proteomes" id="UP000499080"/>
    </source>
</evidence>
<dbReference type="AlphaFoldDB" id="A0A4Y2HZY0"/>
<organism evidence="1 2">
    <name type="scientific">Araneus ventricosus</name>
    <name type="common">Orbweaver spider</name>
    <name type="synonym">Epeira ventricosa</name>
    <dbReference type="NCBI Taxonomy" id="182803"/>
    <lineage>
        <taxon>Eukaryota</taxon>
        <taxon>Metazoa</taxon>
        <taxon>Ecdysozoa</taxon>
        <taxon>Arthropoda</taxon>
        <taxon>Chelicerata</taxon>
        <taxon>Arachnida</taxon>
        <taxon>Araneae</taxon>
        <taxon>Araneomorphae</taxon>
        <taxon>Entelegynae</taxon>
        <taxon>Araneoidea</taxon>
        <taxon>Araneidae</taxon>
        <taxon>Araneus</taxon>
    </lineage>
</organism>
<evidence type="ECO:0000313" key="1">
    <source>
        <dbReference type="EMBL" id="GBM70782.1"/>
    </source>
</evidence>